<gene>
    <name evidence="7" type="ORF">PROFUN_11016</name>
</gene>
<evidence type="ECO:0000256" key="3">
    <source>
        <dbReference type="PROSITE-ProRule" id="PRU00192"/>
    </source>
</evidence>
<dbReference type="InterPro" id="IPR001452">
    <property type="entry name" value="SH3_domain"/>
</dbReference>
<dbReference type="InterPro" id="IPR050447">
    <property type="entry name" value="Erg6_SMT_methyltransf"/>
</dbReference>
<feature type="compositionally biased region" description="Basic and acidic residues" evidence="5">
    <location>
        <begin position="45"/>
        <end position="62"/>
    </location>
</feature>
<dbReference type="Pfam" id="PF00018">
    <property type="entry name" value="SH3_1"/>
    <property type="match status" value="2"/>
</dbReference>
<dbReference type="CDD" id="cd02440">
    <property type="entry name" value="AdoMet_MTases"/>
    <property type="match status" value="1"/>
</dbReference>
<dbReference type="Gene3D" id="2.30.30.40">
    <property type="entry name" value="SH3 Domains"/>
    <property type="match status" value="2"/>
</dbReference>
<dbReference type="GO" id="GO:0005783">
    <property type="term" value="C:endoplasmic reticulum"/>
    <property type="evidence" value="ECO:0007669"/>
    <property type="project" value="TreeGrafter"/>
</dbReference>
<evidence type="ECO:0000256" key="5">
    <source>
        <dbReference type="SAM" id="MobiDB-lite"/>
    </source>
</evidence>
<dbReference type="CDD" id="cd00174">
    <property type="entry name" value="SH3"/>
    <property type="match status" value="2"/>
</dbReference>
<feature type="domain" description="SH3" evidence="6">
    <location>
        <begin position="453"/>
        <end position="513"/>
    </location>
</feature>
<dbReference type="GO" id="GO:0032259">
    <property type="term" value="P:methylation"/>
    <property type="evidence" value="ECO:0007669"/>
    <property type="project" value="UniProtKB-KW"/>
</dbReference>
<keyword evidence="4" id="KW-0175">Coiled coil</keyword>
<dbReference type="GO" id="GO:0003838">
    <property type="term" value="F:sterol 24-C-methyltransferase activity"/>
    <property type="evidence" value="ECO:0007669"/>
    <property type="project" value="TreeGrafter"/>
</dbReference>
<dbReference type="AlphaFoldDB" id="A0A2P6NBS0"/>
<evidence type="ECO:0000256" key="1">
    <source>
        <dbReference type="ARBA" id="ARBA00022443"/>
    </source>
</evidence>
<name>A0A2P6NBS0_9EUKA</name>
<dbReference type="Pfam" id="PF08241">
    <property type="entry name" value="Methyltransf_11"/>
    <property type="match status" value="1"/>
</dbReference>
<accession>A0A2P6NBS0</accession>
<sequence>MISLGQARLQTTNEFMYAASKRIQMLCGDRDRGPLVEPWLTLKGHGIEKDTMSTEDSPENKPPRPVRPLPSGPSRVQQAANTFNSIAIASNTPPSGDEGTSPVVPGKLHINPALKASTSNPLGLPLRVKESTPPAGNPPKPANGTMSPKGGSFVMLKSSGNSMPPQRLVHAQSYGPTSMPKPLSRSNSNVEDYEESSPYYNVNSPSQEETHDLQLRDARDKIARQNAEITVLKRELDDKTRLELELKTDLEVERQKVRDFDGGSLSGQMSPKRKEKPPPPPEKPSPQVLASLSTSTTNLSAHQLNNQILELKASVAILERENIMLREELDKQEKKTKDDQQSILDMKGQISGLKKEATALRVTQRRAQLDQMPIKPASTHELYEAIFEFAADNEGDLQLSIGDVIELIEKTSDSWWRGTNVETNSSGLFPSNYVQFKGSTLGITEEIVIDETVPVRMIKAIFEYQARDADEISFVKGDDIELLHENDNGWWYVHDSGGCNVSLKEELLLGVPRPEYMTSDGRICADVDWVARGISRSPETRRLPTDKDTEKRLPQLFVRDCIATFTDFCYFGQPMKGSPICEREALVETLSQFFNSGTREKPRNVSSVITEMQSIWKWSNDKVEGAAKRWNTFGTSFKHLCNLTPKEIEDFMQSYVIYNLDWENEEEMIRTLGPDYQNRVGDCLKSYYGVLNHLCALGDVEKMYIPPLMDKNVSVTDNQMLLEEALAKDIGLKAGDRVLEIGCGRGRVAAHMAEMSGCKVTAINIDPNQLAQAREFNEKMGFSNTFIEWDQNNLPLPFEDQSFDAFYQIQAFSLCKDLKASFKEIFRVLKPGAKFAFLDWVSLPAYNPQDPEHAELMRRVKPLIGAVGTPTPTGLEAALKEAGFVVTRSDNPSIDGLQAGLIEKVDLYFRGITALINGLVTVRVLPPHLKTLMDRFVLDGEAFVKMDGMRLCTTTYRIIAQKPTDGSEEHSSPTLAE</sequence>
<dbReference type="PROSITE" id="PS50002">
    <property type="entry name" value="SH3"/>
    <property type="match status" value="2"/>
</dbReference>
<dbReference type="Proteomes" id="UP000241769">
    <property type="component" value="Unassembled WGS sequence"/>
</dbReference>
<keyword evidence="2 7" id="KW-0808">Transferase</keyword>
<feature type="coiled-coil region" evidence="4">
    <location>
        <begin position="215"/>
        <end position="242"/>
    </location>
</feature>
<evidence type="ECO:0000259" key="6">
    <source>
        <dbReference type="PROSITE" id="PS50002"/>
    </source>
</evidence>
<comment type="caution">
    <text evidence="7">The sequence shown here is derived from an EMBL/GenBank/DDBJ whole genome shotgun (WGS) entry which is preliminary data.</text>
</comment>
<reference evidence="7 8" key="1">
    <citation type="journal article" date="2018" name="Genome Biol. Evol.">
        <title>Multiple Roots of Fruiting Body Formation in Amoebozoa.</title>
        <authorList>
            <person name="Hillmann F."/>
            <person name="Forbes G."/>
            <person name="Novohradska S."/>
            <person name="Ferling I."/>
            <person name="Riege K."/>
            <person name="Groth M."/>
            <person name="Westermann M."/>
            <person name="Marz M."/>
            <person name="Spaller T."/>
            <person name="Winckler T."/>
            <person name="Schaap P."/>
            <person name="Glockner G."/>
        </authorList>
    </citation>
    <scope>NUCLEOTIDE SEQUENCE [LARGE SCALE GENOMIC DNA]</scope>
    <source>
        <strain evidence="7 8">Jena</strain>
    </source>
</reference>
<dbReference type="SMART" id="SM00326">
    <property type="entry name" value="SH3"/>
    <property type="match status" value="2"/>
</dbReference>
<keyword evidence="7" id="KW-0489">Methyltransferase</keyword>
<dbReference type="InParanoid" id="A0A2P6NBS0"/>
<dbReference type="STRING" id="1890364.A0A2P6NBS0"/>
<dbReference type="Gene3D" id="3.40.50.150">
    <property type="entry name" value="Vaccinia Virus protein VP39"/>
    <property type="match status" value="1"/>
</dbReference>
<feature type="domain" description="SH3" evidence="6">
    <location>
        <begin position="378"/>
        <end position="439"/>
    </location>
</feature>
<evidence type="ECO:0000313" key="8">
    <source>
        <dbReference type="Proteomes" id="UP000241769"/>
    </source>
</evidence>
<dbReference type="GO" id="GO:0006696">
    <property type="term" value="P:ergosterol biosynthetic process"/>
    <property type="evidence" value="ECO:0007669"/>
    <property type="project" value="TreeGrafter"/>
</dbReference>
<dbReference type="InterPro" id="IPR036028">
    <property type="entry name" value="SH3-like_dom_sf"/>
</dbReference>
<evidence type="ECO:0000256" key="2">
    <source>
        <dbReference type="ARBA" id="ARBA00022679"/>
    </source>
</evidence>
<keyword evidence="8" id="KW-1185">Reference proteome</keyword>
<feature type="compositionally biased region" description="Polar residues" evidence="5">
    <location>
        <begin position="76"/>
        <end position="94"/>
    </location>
</feature>
<keyword evidence="1 3" id="KW-0728">SH3 domain</keyword>
<dbReference type="PANTHER" id="PTHR44068">
    <property type="entry name" value="ZGC:194242"/>
    <property type="match status" value="1"/>
</dbReference>
<protein>
    <submittedName>
        <fullName evidence="7">S-adenosyl-methionine-sterol-C-methyltransferase</fullName>
    </submittedName>
</protein>
<feature type="region of interest" description="Disordered" evidence="5">
    <location>
        <begin position="44"/>
        <end position="213"/>
    </location>
</feature>
<dbReference type="OrthoDB" id="4310724at2759"/>
<dbReference type="EMBL" id="MDYQ01000126">
    <property type="protein sequence ID" value="PRP81395.1"/>
    <property type="molecule type" value="Genomic_DNA"/>
</dbReference>
<feature type="compositionally biased region" description="Polar residues" evidence="5">
    <location>
        <begin position="198"/>
        <end position="207"/>
    </location>
</feature>
<dbReference type="InterPro" id="IPR029063">
    <property type="entry name" value="SAM-dependent_MTases_sf"/>
</dbReference>
<organism evidence="7 8">
    <name type="scientific">Planoprotostelium fungivorum</name>
    <dbReference type="NCBI Taxonomy" id="1890364"/>
    <lineage>
        <taxon>Eukaryota</taxon>
        <taxon>Amoebozoa</taxon>
        <taxon>Evosea</taxon>
        <taxon>Variosea</taxon>
        <taxon>Cavosteliida</taxon>
        <taxon>Cavosteliaceae</taxon>
        <taxon>Planoprotostelium</taxon>
    </lineage>
</organism>
<evidence type="ECO:0000256" key="4">
    <source>
        <dbReference type="SAM" id="Coils"/>
    </source>
</evidence>
<feature type="coiled-coil region" evidence="4">
    <location>
        <begin position="301"/>
        <end position="335"/>
    </location>
</feature>
<evidence type="ECO:0000313" key="7">
    <source>
        <dbReference type="EMBL" id="PRP81395.1"/>
    </source>
</evidence>
<dbReference type="InterPro" id="IPR013216">
    <property type="entry name" value="Methyltransf_11"/>
</dbReference>
<dbReference type="SUPFAM" id="SSF50044">
    <property type="entry name" value="SH3-domain"/>
    <property type="match status" value="2"/>
</dbReference>
<feature type="region of interest" description="Disordered" evidence="5">
    <location>
        <begin position="255"/>
        <end position="290"/>
    </location>
</feature>
<dbReference type="PANTHER" id="PTHR44068:SF4">
    <property type="entry name" value="S-ADENOSYL-METHIONINE-STEROL-C-METHYLTRANSFERAS (AFU_ORTHOLOGUE AFUA_4G09190)"/>
    <property type="match status" value="1"/>
</dbReference>
<dbReference type="SUPFAM" id="SSF53335">
    <property type="entry name" value="S-adenosyl-L-methionine-dependent methyltransferases"/>
    <property type="match status" value="1"/>
</dbReference>
<proteinExistence type="predicted"/>
<dbReference type="PRINTS" id="PR00452">
    <property type="entry name" value="SH3DOMAIN"/>
</dbReference>